<dbReference type="STRING" id="1423776.FD04_GL001389"/>
<evidence type="ECO:0008006" key="4">
    <source>
        <dbReference type="Google" id="ProtNLM"/>
    </source>
</evidence>
<sequence>MDKYMQEFKSYLNQLSDHEFSEVVDFYMEYLQDGGFETYEACVAELGTPKQLARKVLADYSIRLLDAPEKEKATMRSRVQQSTTQVHTIWLIVLAILSTPLTIPLGIAVLATLFAVFVAGAAIVFSIVVTIIALLFAAVVVLGIGIAIIGQSLSTGLFYIGGAIASLGLFLICVPVINWFIRGVIHVTLSFSQWLYSKLNRKNRAEERRDQK</sequence>
<keyword evidence="1" id="KW-0472">Membrane</keyword>
<accession>A0A0R1LN96</accession>
<comment type="caution">
    <text evidence="2">The sequence shown here is derived from an EMBL/GenBank/DDBJ whole genome shotgun (WGS) entry which is preliminary data.</text>
</comment>
<keyword evidence="1" id="KW-0812">Transmembrane</keyword>
<protein>
    <recommendedName>
        <fullName evidence="4">Integral membrane protein</fullName>
    </recommendedName>
</protein>
<feature type="transmembrane region" description="Helical" evidence="1">
    <location>
        <begin position="156"/>
        <end position="177"/>
    </location>
</feature>
<proteinExistence type="predicted"/>
<keyword evidence="3" id="KW-1185">Reference proteome</keyword>
<evidence type="ECO:0000313" key="3">
    <source>
        <dbReference type="Proteomes" id="UP000051160"/>
    </source>
</evidence>
<dbReference type="PATRIC" id="fig|1423776.4.peg.1408"/>
<keyword evidence="1" id="KW-1133">Transmembrane helix</keyword>
<dbReference type="RefSeq" id="WP_054700380.1">
    <property type="nucleotide sequence ID" value="NZ_AZEE01000029.1"/>
</dbReference>
<gene>
    <name evidence="2" type="ORF">FD04_GL001389</name>
</gene>
<reference evidence="2 3" key="1">
    <citation type="journal article" date="2015" name="Genome Announc.">
        <title>Expanding the biotechnology potential of lactobacilli through comparative genomics of 213 strains and associated genera.</title>
        <authorList>
            <person name="Sun Z."/>
            <person name="Harris H.M."/>
            <person name="McCann A."/>
            <person name="Guo C."/>
            <person name="Argimon S."/>
            <person name="Zhang W."/>
            <person name="Yang X."/>
            <person name="Jeffery I.B."/>
            <person name="Cooney J.C."/>
            <person name="Kagawa T.F."/>
            <person name="Liu W."/>
            <person name="Song Y."/>
            <person name="Salvetti E."/>
            <person name="Wrobel A."/>
            <person name="Rasinkangas P."/>
            <person name="Parkhill J."/>
            <person name="Rea M.C."/>
            <person name="O'Sullivan O."/>
            <person name="Ritari J."/>
            <person name="Douillard F.P."/>
            <person name="Paul Ross R."/>
            <person name="Yang R."/>
            <person name="Briner A.E."/>
            <person name="Felis G.E."/>
            <person name="de Vos W.M."/>
            <person name="Barrangou R."/>
            <person name="Klaenhammer T.R."/>
            <person name="Caufield P.W."/>
            <person name="Cui Y."/>
            <person name="Zhang H."/>
            <person name="O'Toole P.W."/>
        </authorList>
    </citation>
    <scope>NUCLEOTIDE SEQUENCE [LARGE SCALE GENOMIC DNA]</scope>
    <source>
        <strain evidence="2 3">DSM 19909</strain>
    </source>
</reference>
<name>A0A0R1LN96_9LACO</name>
<dbReference type="EMBL" id="AZEE01000029">
    <property type="protein sequence ID" value="KRK97371.1"/>
    <property type="molecule type" value="Genomic_DNA"/>
</dbReference>
<evidence type="ECO:0000313" key="2">
    <source>
        <dbReference type="EMBL" id="KRK97371.1"/>
    </source>
</evidence>
<dbReference type="AlphaFoldDB" id="A0A0R1LN96"/>
<feature type="transmembrane region" description="Helical" evidence="1">
    <location>
        <begin position="88"/>
        <end position="117"/>
    </location>
</feature>
<organism evidence="2 3">
    <name type="scientific">Secundilactobacillus odoratitofui DSM 19909 = JCM 15043</name>
    <dbReference type="NCBI Taxonomy" id="1423776"/>
    <lineage>
        <taxon>Bacteria</taxon>
        <taxon>Bacillati</taxon>
        <taxon>Bacillota</taxon>
        <taxon>Bacilli</taxon>
        <taxon>Lactobacillales</taxon>
        <taxon>Lactobacillaceae</taxon>
        <taxon>Secundilactobacillus</taxon>
    </lineage>
</organism>
<feature type="transmembrane region" description="Helical" evidence="1">
    <location>
        <begin position="123"/>
        <end position="149"/>
    </location>
</feature>
<dbReference type="Proteomes" id="UP000051160">
    <property type="component" value="Unassembled WGS sequence"/>
</dbReference>
<dbReference type="Pfam" id="PF22564">
    <property type="entry name" value="HAAS"/>
    <property type="match status" value="1"/>
</dbReference>
<evidence type="ECO:0000256" key="1">
    <source>
        <dbReference type="SAM" id="Phobius"/>
    </source>
</evidence>